<accession>A0A037ZNY4</accession>
<evidence type="ECO:0000256" key="2">
    <source>
        <dbReference type="ARBA" id="ARBA00023125"/>
    </source>
</evidence>
<evidence type="ECO:0000256" key="3">
    <source>
        <dbReference type="ARBA" id="ARBA00023163"/>
    </source>
</evidence>
<keyword evidence="1" id="KW-0805">Transcription regulation</keyword>
<dbReference type="InterPro" id="IPR009057">
    <property type="entry name" value="Homeodomain-like_sf"/>
</dbReference>
<comment type="caution">
    <text evidence="6">The sequence shown here is derived from an EMBL/GenBank/DDBJ whole genome shotgun (WGS) entry which is preliminary data.</text>
</comment>
<dbReference type="PRINTS" id="PR00455">
    <property type="entry name" value="HTHTETR"/>
</dbReference>
<gene>
    <name evidence="6" type="ORF">ACMU_02385</name>
</gene>
<evidence type="ECO:0000313" key="6">
    <source>
        <dbReference type="EMBL" id="KAJ57370.1"/>
    </source>
</evidence>
<dbReference type="Proteomes" id="UP000026249">
    <property type="component" value="Unassembled WGS sequence"/>
</dbReference>
<dbReference type="OrthoDB" id="9811084at2"/>
<dbReference type="AlphaFoldDB" id="A0A037ZNY4"/>
<dbReference type="InterPro" id="IPR050109">
    <property type="entry name" value="HTH-type_TetR-like_transc_reg"/>
</dbReference>
<feature type="domain" description="HTH tetR-type" evidence="5">
    <location>
        <begin position="10"/>
        <end position="70"/>
    </location>
</feature>
<organism evidence="6 7">
    <name type="scientific">Actibacterium mucosum KCTC 23349</name>
    <dbReference type="NCBI Taxonomy" id="1454373"/>
    <lineage>
        <taxon>Bacteria</taxon>
        <taxon>Pseudomonadati</taxon>
        <taxon>Pseudomonadota</taxon>
        <taxon>Alphaproteobacteria</taxon>
        <taxon>Rhodobacterales</taxon>
        <taxon>Roseobacteraceae</taxon>
        <taxon>Actibacterium</taxon>
    </lineage>
</organism>
<feature type="DNA-binding region" description="H-T-H motif" evidence="4">
    <location>
        <begin position="33"/>
        <end position="52"/>
    </location>
</feature>
<dbReference type="RefSeq" id="WP_035255674.1">
    <property type="nucleotide sequence ID" value="NZ_JFKE01000001.1"/>
</dbReference>
<protein>
    <submittedName>
        <fullName evidence="6">TetR family transcriptional regulator</fullName>
    </submittedName>
</protein>
<dbReference type="EMBL" id="JFKE01000001">
    <property type="protein sequence ID" value="KAJ57370.1"/>
    <property type="molecule type" value="Genomic_DNA"/>
</dbReference>
<dbReference type="Gene3D" id="1.10.357.10">
    <property type="entry name" value="Tetracycline Repressor, domain 2"/>
    <property type="match status" value="1"/>
</dbReference>
<keyword evidence="2 4" id="KW-0238">DNA-binding</keyword>
<dbReference type="InterPro" id="IPR001647">
    <property type="entry name" value="HTH_TetR"/>
</dbReference>
<dbReference type="STRING" id="1454373.ACMU_02385"/>
<proteinExistence type="predicted"/>
<evidence type="ECO:0000256" key="4">
    <source>
        <dbReference type="PROSITE-ProRule" id="PRU00335"/>
    </source>
</evidence>
<dbReference type="SUPFAM" id="SSF46689">
    <property type="entry name" value="Homeodomain-like"/>
    <property type="match status" value="1"/>
</dbReference>
<dbReference type="GO" id="GO:0003700">
    <property type="term" value="F:DNA-binding transcription factor activity"/>
    <property type="evidence" value="ECO:0007669"/>
    <property type="project" value="TreeGrafter"/>
</dbReference>
<dbReference type="PANTHER" id="PTHR30055:SF234">
    <property type="entry name" value="HTH-TYPE TRANSCRIPTIONAL REGULATOR BETI"/>
    <property type="match status" value="1"/>
</dbReference>
<dbReference type="GO" id="GO:0000976">
    <property type="term" value="F:transcription cis-regulatory region binding"/>
    <property type="evidence" value="ECO:0007669"/>
    <property type="project" value="TreeGrafter"/>
</dbReference>
<dbReference type="PROSITE" id="PS50977">
    <property type="entry name" value="HTH_TETR_2"/>
    <property type="match status" value="1"/>
</dbReference>
<sequence>MNKPIQQRTLKTRAKLLEATRAIVAEVGYDGLRTEQVVKRAGVAKGTFFAHFRDKDALLDILIGGDMLAALDDMAAQPAPRDLNQIMDRLNPLMALMTSNRTVFDVILRHSGAAAIETIGPIAESFGRMIEVFAAWFTPDGDHPFRTDVTPELLAEGVQAFMLQALGLQFCALHNALSVDERLGPYLQAWLLPVR</sequence>
<evidence type="ECO:0000313" key="7">
    <source>
        <dbReference type="Proteomes" id="UP000026249"/>
    </source>
</evidence>
<evidence type="ECO:0000256" key="1">
    <source>
        <dbReference type="ARBA" id="ARBA00023015"/>
    </source>
</evidence>
<evidence type="ECO:0000259" key="5">
    <source>
        <dbReference type="PROSITE" id="PS50977"/>
    </source>
</evidence>
<reference evidence="6 7" key="1">
    <citation type="submission" date="2014-03" db="EMBL/GenBank/DDBJ databases">
        <title>Draft Genome Sequence of Actibacterium mucosum KCTC 23349, a Marine Alphaproteobacterium with Complex Ionic Requirements Isolated from Mediterranean Seawater at Malvarrosa Beach, Valencia, Spain.</title>
        <authorList>
            <person name="Arahal D.R."/>
            <person name="Shao Z."/>
            <person name="Lai Q."/>
            <person name="Pujalte M.J."/>
        </authorList>
    </citation>
    <scope>NUCLEOTIDE SEQUENCE [LARGE SCALE GENOMIC DNA]</scope>
    <source>
        <strain evidence="6 7">KCTC 23349</strain>
    </source>
</reference>
<keyword evidence="7" id="KW-1185">Reference proteome</keyword>
<name>A0A037ZNY4_9RHOB</name>
<dbReference type="Pfam" id="PF00440">
    <property type="entry name" value="TetR_N"/>
    <property type="match status" value="1"/>
</dbReference>
<dbReference type="PANTHER" id="PTHR30055">
    <property type="entry name" value="HTH-TYPE TRANSCRIPTIONAL REGULATOR RUTR"/>
    <property type="match status" value="1"/>
</dbReference>
<keyword evidence="3" id="KW-0804">Transcription</keyword>